<comment type="caution">
    <text evidence="1">The sequence shown here is derived from an EMBL/GenBank/DDBJ whole genome shotgun (WGS) entry which is preliminary data.</text>
</comment>
<proteinExistence type="predicted"/>
<protein>
    <submittedName>
        <fullName evidence="1">Uncharacterized protein</fullName>
    </submittedName>
</protein>
<evidence type="ECO:0000313" key="2">
    <source>
        <dbReference type="Proteomes" id="UP000762676"/>
    </source>
</evidence>
<organism evidence="1 2">
    <name type="scientific">Elysia marginata</name>
    <dbReference type="NCBI Taxonomy" id="1093978"/>
    <lineage>
        <taxon>Eukaryota</taxon>
        <taxon>Metazoa</taxon>
        <taxon>Spiralia</taxon>
        <taxon>Lophotrochozoa</taxon>
        <taxon>Mollusca</taxon>
        <taxon>Gastropoda</taxon>
        <taxon>Heterobranchia</taxon>
        <taxon>Euthyneura</taxon>
        <taxon>Panpulmonata</taxon>
        <taxon>Sacoglossa</taxon>
        <taxon>Placobranchoidea</taxon>
        <taxon>Plakobranchidae</taxon>
        <taxon>Elysia</taxon>
    </lineage>
</organism>
<dbReference type="Proteomes" id="UP000762676">
    <property type="component" value="Unassembled WGS sequence"/>
</dbReference>
<keyword evidence="2" id="KW-1185">Reference proteome</keyword>
<evidence type="ECO:0000313" key="1">
    <source>
        <dbReference type="EMBL" id="GFR61200.1"/>
    </source>
</evidence>
<sequence>MSPTLKKQDVRSSLLRGKCVNSKSCTSGDHNNGLQMPTLFKTLRFQVTQILQLKGDTFYCLYIETETLWPSGKTSLRDREACGSIPGQVKPRTLKLVLAADPPSVWHYGFSA</sequence>
<dbReference type="EMBL" id="BMAT01000173">
    <property type="protein sequence ID" value="GFR61200.1"/>
    <property type="molecule type" value="Genomic_DNA"/>
</dbReference>
<reference evidence="1 2" key="1">
    <citation type="journal article" date="2021" name="Elife">
        <title>Chloroplast acquisition without the gene transfer in kleptoplastic sea slugs, Plakobranchus ocellatus.</title>
        <authorList>
            <person name="Maeda T."/>
            <person name="Takahashi S."/>
            <person name="Yoshida T."/>
            <person name="Shimamura S."/>
            <person name="Takaki Y."/>
            <person name="Nagai Y."/>
            <person name="Toyoda A."/>
            <person name="Suzuki Y."/>
            <person name="Arimoto A."/>
            <person name="Ishii H."/>
            <person name="Satoh N."/>
            <person name="Nishiyama T."/>
            <person name="Hasebe M."/>
            <person name="Maruyama T."/>
            <person name="Minagawa J."/>
            <person name="Obokata J."/>
            <person name="Shigenobu S."/>
        </authorList>
    </citation>
    <scope>NUCLEOTIDE SEQUENCE [LARGE SCALE GENOMIC DNA]</scope>
</reference>
<accession>A0AAV4EKT3</accession>
<gene>
    <name evidence="1" type="ORF">ElyMa_000097700</name>
</gene>
<dbReference type="AlphaFoldDB" id="A0AAV4EKT3"/>
<name>A0AAV4EKT3_9GAST</name>